<keyword evidence="8 10" id="KW-0326">Glycosidase</keyword>
<dbReference type="InterPro" id="IPR017853">
    <property type="entry name" value="GH"/>
</dbReference>
<reference evidence="13" key="1">
    <citation type="journal article" date="2023" name="Mol. Phylogenet. Evol.">
        <title>Genome-scale phylogeny and comparative genomics of the fungal order Sordariales.</title>
        <authorList>
            <person name="Hensen N."/>
            <person name="Bonometti L."/>
            <person name="Westerberg I."/>
            <person name="Brannstrom I.O."/>
            <person name="Guillou S."/>
            <person name="Cros-Aarteil S."/>
            <person name="Calhoun S."/>
            <person name="Haridas S."/>
            <person name="Kuo A."/>
            <person name="Mondo S."/>
            <person name="Pangilinan J."/>
            <person name="Riley R."/>
            <person name="LaButti K."/>
            <person name="Andreopoulos B."/>
            <person name="Lipzen A."/>
            <person name="Chen C."/>
            <person name="Yan M."/>
            <person name="Daum C."/>
            <person name="Ng V."/>
            <person name="Clum A."/>
            <person name="Steindorff A."/>
            <person name="Ohm R.A."/>
            <person name="Martin F."/>
            <person name="Silar P."/>
            <person name="Natvig D.O."/>
            <person name="Lalanne C."/>
            <person name="Gautier V."/>
            <person name="Ament-Velasquez S.L."/>
            <person name="Kruys A."/>
            <person name="Hutchinson M.I."/>
            <person name="Powell A.J."/>
            <person name="Barry K."/>
            <person name="Miller A.N."/>
            <person name="Grigoriev I.V."/>
            <person name="Debuchy R."/>
            <person name="Gladieux P."/>
            <person name="Hiltunen Thoren M."/>
            <person name="Johannesson H."/>
        </authorList>
    </citation>
    <scope>NUCLEOTIDE SEQUENCE</scope>
    <source>
        <strain evidence="13">CBS 141.50</strain>
    </source>
</reference>
<evidence type="ECO:0000256" key="9">
    <source>
        <dbReference type="ARBA" id="ARBA00023326"/>
    </source>
</evidence>
<evidence type="ECO:0000256" key="8">
    <source>
        <dbReference type="ARBA" id="ARBA00023295"/>
    </source>
</evidence>
<keyword evidence="6" id="KW-0325">Glycoprotein</keyword>
<evidence type="ECO:0000256" key="1">
    <source>
        <dbReference type="ARBA" id="ARBA00000448"/>
    </source>
</evidence>
<comment type="similarity">
    <text evidence="3 10">Belongs to the glycosyl hydrolase 3 family.</text>
</comment>
<dbReference type="RefSeq" id="XP_062633669.1">
    <property type="nucleotide sequence ID" value="XM_062784795.1"/>
</dbReference>
<evidence type="ECO:0000256" key="2">
    <source>
        <dbReference type="ARBA" id="ARBA00004987"/>
    </source>
</evidence>
<dbReference type="Pfam" id="PF00933">
    <property type="entry name" value="Glyco_hydro_3"/>
    <property type="match status" value="1"/>
</dbReference>
<gene>
    <name evidence="13" type="ORF">C8A04DRAFT_40015</name>
</gene>
<dbReference type="Pfam" id="PF07691">
    <property type="entry name" value="PA14"/>
    <property type="match status" value="1"/>
</dbReference>
<name>A0AAN6UW32_9PEZI</name>
<keyword evidence="9 10" id="KW-0624">Polysaccharide degradation</keyword>
<dbReference type="InterPro" id="IPR001764">
    <property type="entry name" value="Glyco_hydro_3_N"/>
</dbReference>
<dbReference type="Gene3D" id="2.60.40.10">
    <property type="entry name" value="Immunoglobulins"/>
    <property type="match status" value="1"/>
</dbReference>
<comment type="catalytic activity">
    <reaction evidence="1 10">
        <text>Hydrolysis of terminal, non-reducing beta-D-glucosyl residues with release of beta-D-glucose.</text>
        <dbReference type="EC" id="3.2.1.21"/>
    </reaction>
</comment>
<dbReference type="FunFam" id="2.60.120.260:FF:000114">
    <property type="entry name" value="Glycoside hydrolase family 3 protein"/>
    <property type="match status" value="1"/>
</dbReference>
<dbReference type="SMART" id="SM01217">
    <property type="entry name" value="Fn3_like"/>
    <property type="match status" value="1"/>
</dbReference>
<keyword evidence="5 10" id="KW-0378">Hydrolase</keyword>
<evidence type="ECO:0000256" key="6">
    <source>
        <dbReference type="ARBA" id="ARBA00023180"/>
    </source>
</evidence>
<accession>A0AAN6UW32</accession>
<dbReference type="InterPro" id="IPR050288">
    <property type="entry name" value="Cellulose_deg_GH3"/>
</dbReference>
<dbReference type="InterPro" id="IPR029052">
    <property type="entry name" value="Metallo-depent_PP-like"/>
</dbReference>
<dbReference type="EC" id="3.2.1.21" evidence="4 10"/>
<dbReference type="SUPFAM" id="SSF51445">
    <property type="entry name" value="(Trans)glycosidases"/>
    <property type="match status" value="1"/>
</dbReference>
<dbReference type="SUPFAM" id="SSF52279">
    <property type="entry name" value="Beta-D-glucan exohydrolase, C-terminal domain"/>
    <property type="match status" value="1"/>
</dbReference>
<dbReference type="GO" id="GO:0009251">
    <property type="term" value="P:glucan catabolic process"/>
    <property type="evidence" value="ECO:0007669"/>
    <property type="project" value="TreeGrafter"/>
</dbReference>
<dbReference type="PANTHER" id="PTHR42715:SF3">
    <property type="entry name" value="BETA-GLUCOSIDASE B-RELATED"/>
    <property type="match status" value="1"/>
</dbReference>
<dbReference type="PROSITE" id="PS00775">
    <property type="entry name" value="GLYCOSYL_HYDROL_F3"/>
    <property type="match status" value="1"/>
</dbReference>
<feature type="region of interest" description="Disordered" evidence="11">
    <location>
        <begin position="1227"/>
        <end position="1246"/>
    </location>
</feature>
<feature type="domain" description="PA14" evidence="12">
    <location>
        <begin position="434"/>
        <end position="595"/>
    </location>
</feature>
<keyword evidence="7 10" id="KW-0119">Carbohydrate metabolism</keyword>
<evidence type="ECO:0000313" key="14">
    <source>
        <dbReference type="Proteomes" id="UP001302676"/>
    </source>
</evidence>
<dbReference type="InterPro" id="IPR026891">
    <property type="entry name" value="Fn3-like"/>
</dbReference>
<dbReference type="GeneID" id="87821408"/>
<dbReference type="EMBL" id="MU853635">
    <property type="protein sequence ID" value="KAK4140298.1"/>
    <property type="molecule type" value="Genomic_DNA"/>
</dbReference>
<dbReference type="SUPFAM" id="SSF56300">
    <property type="entry name" value="Metallo-dependent phosphatases"/>
    <property type="match status" value="1"/>
</dbReference>
<protein>
    <recommendedName>
        <fullName evidence="4 10">beta-glucosidase</fullName>
        <ecNumber evidence="4 10">3.2.1.21</ecNumber>
    </recommendedName>
</protein>
<feature type="region of interest" description="Disordered" evidence="11">
    <location>
        <begin position="1"/>
        <end position="45"/>
    </location>
</feature>
<feature type="region of interest" description="Disordered" evidence="11">
    <location>
        <begin position="1510"/>
        <end position="1616"/>
    </location>
</feature>
<evidence type="ECO:0000259" key="12">
    <source>
        <dbReference type="PROSITE" id="PS51820"/>
    </source>
</evidence>
<evidence type="ECO:0000256" key="3">
    <source>
        <dbReference type="ARBA" id="ARBA00005336"/>
    </source>
</evidence>
<comment type="caution">
    <text evidence="13">The sequence shown here is derived from an EMBL/GenBank/DDBJ whole genome shotgun (WGS) entry which is preliminary data.</text>
</comment>
<reference evidence="13" key="2">
    <citation type="submission" date="2023-05" db="EMBL/GenBank/DDBJ databases">
        <authorList>
            <consortium name="Lawrence Berkeley National Laboratory"/>
            <person name="Steindorff A."/>
            <person name="Hensen N."/>
            <person name="Bonometti L."/>
            <person name="Westerberg I."/>
            <person name="Brannstrom I.O."/>
            <person name="Guillou S."/>
            <person name="Cros-Aarteil S."/>
            <person name="Calhoun S."/>
            <person name="Haridas S."/>
            <person name="Kuo A."/>
            <person name="Mondo S."/>
            <person name="Pangilinan J."/>
            <person name="Riley R."/>
            <person name="Labutti K."/>
            <person name="Andreopoulos B."/>
            <person name="Lipzen A."/>
            <person name="Chen C."/>
            <person name="Yanf M."/>
            <person name="Daum C."/>
            <person name="Ng V."/>
            <person name="Clum A."/>
            <person name="Ohm R."/>
            <person name="Martin F."/>
            <person name="Silar P."/>
            <person name="Natvig D."/>
            <person name="Lalanne C."/>
            <person name="Gautier V."/>
            <person name="Ament-Velasquez S.L."/>
            <person name="Kruys A."/>
            <person name="Hutchinson M.I."/>
            <person name="Powell A.J."/>
            <person name="Barry K."/>
            <person name="Miller A.N."/>
            <person name="Grigoriev I.V."/>
            <person name="Debuchy R."/>
            <person name="Gladieux P."/>
            <person name="Thoren M.H."/>
            <person name="Johannesson H."/>
        </authorList>
    </citation>
    <scope>NUCLEOTIDE SEQUENCE</scope>
    <source>
        <strain evidence="13">CBS 141.50</strain>
    </source>
</reference>
<keyword evidence="14" id="KW-1185">Reference proteome</keyword>
<dbReference type="PANTHER" id="PTHR42715">
    <property type="entry name" value="BETA-GLUCOSIDASE"/>
    <property type="match status" value="1"/>
</dbReference>
<feature type="compositionally biased region" description="Polar residues" evidence="11">
    <location>
        <begin position="1"/>
        <end position="22"/>
    </location>
</feature>
<evidence type="ECO:0000313" key="13">
    <source>
        <dbReference type="EMBL" id="KAK4140298.1"/>
    </source>
</evidence>
<feature type="compositionally biased region" description="Basic and acidic residues" evidence="11">
    <location>
        <begin position="1228"/>
        <end position="1245"/>
    </location>
</feature>
<dbReference type="InterPro" id="IPR002772">
    <property type="entry name" value="Glyco_hydro_3_C"/>
</dbReference>
<sequence>MASVNPNASPAGSVDTNTTPDTDISPPESPVQKNGPSKDPRGSAKTKLATLTLEEKVSLLTAADFWRTKGIPEKNVPAIKTSDGPNGARGGIFVGGTKAALFPCGISLAATWNKELLHQVGLHLADEVKARSADVLLAPTVCMHRHPLGGRNFESFSEDPILCGKLAAQYINGVQKKGVAATIKHFVGNEQETHRLTINSIIAERPLRELYLRPFEIAVREAKPWALMSSYNLVNGTHADMNTHVLRDILRGEWGYEGTIMSDWGGVNSTAESIKAGCDIEFPYSDKWRFEKVLEALKEGKLEEADVDRAAENVLTLVERTKGSDLTPEAEEREDNRAETRQLIHELGVQGITLLKNEGAVLPIDRETATVAVIGPNANRAIAGGGGSASLNPYYTTLPLDSIRKVAKKPVTFSQGCHIHKWLPVASPHCSDKSGKRGVSIEWFKGDKFEGAPAVVQQRPNTDLFVWDSAPLTEVGPHWSAVVTSYLTPPTTGTHTLSFMSVGPGKLYLDGKLALDLWDWTEEGEAMFDGSADYLVDVAMQAGRPVELRVEMTNELRPVSKQKEFNMTHKYGGCRIGFKTEDQVDYLAEAVEAARAADVAVVVVGVDAEWESEGYDRKTMDLPKDGSQDRLVEAVLAANPRTVVVNQSGSPVTMPWADRVPAIIQAWYQGQEAGNALADVLFGLQNPSGKLPCTFPRLLSDTPAYHNWPGENLDVLYGEGLHIGYRHYDRAGVAPLFPFGHGLSYTTFEYGRPSLSARVLGAEPGASIDLIVGISNVGGRKGWETVQVYVHDDKSRLPRPEKELVAFEKVELEAGETKHLRIPIDRYAVGYFDTSVNKWVAEAGTFRALVAASAGDVNSYYSSSSSYGYSYAHHPTSPSSSTSLLDDIHTLLFRALRALVRFWRERGQFIVRAAAARAVHRLRLNLSWARVVSFPHLLVALWVVMLVWGERWAFEWGVGGCRWEGWEDWPAGANPHRVALVADPQLIDPHSYPGRPWPLNPLTMLITDNYLRRSYGQLQRQLDPDSVFFLGDLFDGGREWKTAHGKFEDPAWGPHPKGEQRYLKQWHKSYGEVYWLKEYARFGDIFLNPWVKTVGAGQEGGNNNNNGDGRDKRRKLVASLPGNHDLGFGDQIKVAVRDRFETYFGEGNRIDVIGNHTFVSVDTVSMSAASSTEAQRHDLREIYEPVQRFLGGLKTEKPKAVERELRYLRGEIPGGQQKHAIEDLETATFDREGKNKDRQANENKPADLPTILLTHVPLYRPPGTPCGPLREKYPPATPPKGQTDPVVPDHRNAISVSAGYQYQNVLREPDSEALVAQVGNVVHAFSGDDHDYCAVTHSAAQASVPEITVKSISMAMGVMKPGFLLVSLYNPIDPATGESLLSSLNPNTEGPTPNPPKTLQTHLCLLPSQLSTYLRYVTFAIVSIAVLAIRAVLVPILGLTPFALDPALLNAVPSVWAAGAGRGARRRSVLLPVFKAKVEDYEEYAVPSQARGYGYQQQFSSSSSTNGTAGFTAGFSGGGGGARDRSGSGSVPSSMTTHQKSPGGHQQHSRRKSHGKGSAAGKWGWAGAGAGGRARAAPRIEIASEGEEEDDDVVRGEGGKWKARGKRRKGGAGGGGGSVVGVVVRELWTTVWRVAWMVVGYFAWLTWRG</sequence>
<feature type="compositionally biased region" description="Polar residues" evidence="11">
    <location>
        <begin position="1531"/>
        <end position="1546"/>
    </location>
</feature>
<dbReference type="InterPro" id="IPR036962">
    <property type="entry name" value="Glyco_hydro_3_N_sf"/>
</dbReference>
<dbReference type="InterPro" id="IPR011658">
    <property type="entry name" value="PA14_dom"/>
</dbReference>
<dbReference type="Gene3D" id="3.20.20.300">
    <property type="entry name" value="Glycoside hydrolase, family 3, N-terminal domain"/>
    <property type="match status" value="1"/>
</dbReference>
<dbReference type="Proteomes" id="UP001302676">
    <property type="component" value="Unassembled WGS sequence"/>
</dbReference>
<dbReference type="SMART" id="SM00758">
    <property type="entry name" value="PA14"/>
    <property type="match status" value="1"/>
</dbReference>
<dbReference type="InterPro" id="IPR037524">
    <property type="entry name" value="PA14/GLEYA"/>
</dbReference>
<dbReference type="Gene3D" id="3.40.50.1700">
    <property type="entry name" value="Glycoside hydrolase family 3 C-terminal domain"/>
    <property type="match status" value="1"/>
</dbReference>
<dbReference type="GO" id="GO:0008422">
    <property type="term" value="F:beta-glucosidase activity"/>
    <property type="evidence" value="ECO:0007669"/>
    <property type="project" value="UniProtKB-EC"/>
</dbReference>
<proteinExistence type="inferred from homology"/>
<evidence type="ECO:0000256" key="11">
    <source>
        <dbReference type="SAM" id="MobiDB-lite"/>
    </source>
</evidence>
<feature type="compositionally biased region" description="Basic residues" evidence="11">
    <location>
        <begin position="1601"/>
        <end position="1610"/>
    </location>
</feature>
<evidence type="ECO:0000256" key="5">
    <source>
        <dbReference type="ARBA" id="ARBA00022801"/>
    </source>
</evidence>
<dbReference type="InterPro" id="IPR013783">
    <property type="entry name" value="Ig-like_fold"/>
</dbReference>
<dbReference type="Pfam" id="PF01915">
    <property type="entry name" value="Glyco_hydro_3_C"/>
    <property type="match status" value="1"/>
</dbReference>
<dbReference type="FunFam" id="2.60.40.10:FF:000495">
    <property type="entry name" value="Periplasmic beta-glucosidase"/>
    <property type="match status" value="1"/>
</dbReference>
<dbReference type="PROSITE" id="PS51820">
    <property type="entry name" value="PA14"/>
    <property type="match status" value="1"/>
</dbReference>
<dbReference type="Pfam" id="PF14310">
    <property type="entry name" value="Fn3-like"/>
    <property type="match status" value="1"/>
</dbReference>
<evidence type="ECO:0000256" key="10">
    <source>
        <dbReference type="RuleBase" id="RU361161"/>
    </source>
</evidence>
<dbReference type="Gene3D" id="2.60.120.260">
    <property type="entry name" value="Galactose-binding domain-like"/>
    <property type="match status" value="1"/>
</dbReference>
<comment type="pathway">
    <text evidence="2 10">Glycan metabolism; cellulose degradation.</text>
</comment>
<evidence type="ECO:0000256" key="4">
    <source>
        <dbReference type="ARBA" id="ARBA00012744"/>
    </source>
</evidence>
<evidence type="ECO:0000256" key="7">
    <source>
        <dbReference type="ARBA" id="ARBA00023277"/>
    </source>
</evidence>
<dbReference type="InterPro" id="IPR036881">
    <property type="entry name" value="Glyco_hydro_3_C_sf"/>
</dbReference>
<dbReference type="PRINTS" id="PR00133">
    <property type="entry name" value="GLHYDRLASE3"/>
</dbReference>
<dbReference type="InterPro" id="IPR019800">
    <property type="entry name" value="Glyco_hydro_3_AS"/>
</dbReference>
<organism evidence="13 14">
    <name type="scientific">Dichotomopilus funicola</name>
    <dbReference type="NCBI Taxonomy" id="1934379"/>
    <lineage>
        <taxon>Eukaryota</taxon>
        <taxon>Fungi</taxon>
        <taxon>Dikarya</taxon>
        <taxon>Ascomycota</taxon>
        <taxon>Pezizomycotina</taxon>
        <taxon>Sordariomycetes</taxon>
        <taxon>Sordariomycetidae</taxon>
        <taxon>Sordariales</taxon>
        <taxon>Chaetomiaceae</taxon>
        <taxon>Dichotomopilus</taxon>
    </lineage>
</organism>